<dbReference type="EMBL" id="FQYT01000002">
    <property type="protein sequence ID" value="SHI32326.1"/>
    <property type="molecule type" value="Genomic_DNA"/>
</dbReference>
<dbReference type="Proteomes" id="UP000184342">
    <property type="component" value="Unassembled WGS sequence"/>
</dbReference>
<dbReference type="AlphaFoldDB" id="A0A1M6A796"/>
<name>A0A1M6A796_9FIRM</name>
<dbReference type="RefSeq" id="WP_073992393.1">
    <property type="nucleotide sequence ID" value="NZ_FQYT01000002.1"/>
</dbReference>
<evidence type="ECO:0000313" key="1">
    <source>
        <dbReference type="EMBL" id="SHI32326.1"/>
    </source>
</evidence>
<dbReference type="PANTHER" id="PTHR30217">
    <property type="entry name" value="PEPTIDASE U32 FAMILY"/>
    <property type="match status" value="1"/>
</dbReference>
<accession>A0A1M6A796</accession>
<dbReference type="PANTHER" id="PTHR30217:SF10">
    <property type="entry name" value="23S RRNA 5-HYDROXYCYTIDINE C2501 SYNTHASE"/>
    <property type="match status" value="1"/>
</dbReference>
<keyword evidence="2" id="KW-1185">Reference proteome</keyword>
<dbReference type="STRING" id="1122934.SAMN02745691_00087"/>
<proteinExistence type="predicted"/>
<sequence>MKVLAPLSRIENYEPLAEAGADEFFAGFISYEWVKKYHAVFPINRREYMFGDFHLVSLNAMKELRKKVDKYGSNIKITLNGHYYLPEQLELVAETIKMLMDIGYDTFIISDLALLIYLREKNINCIIHLSGEMQILNEHTAKFLDQFDFTRIIFPRLATMEDMKNTIDGSGLINKEYEAFIMNSFCPMDGGLCNGIHCEEIPKLCWVKAQCRSFGDSPKAFLQEYNSLPKHPQPMQLVDAGITGPGREGCGLCAIRKLGNIGITNLKIVGRGENLDGLIRDVKTVKEIVTLSKQTKDNEKFVENVLDKYYNGDCSGRLCYYPNEKAQLLHKSQKSILSKQGK</sequence>
<reference evidence="1 2" key="1">
    <citation type="submission" date="2016-11" db="EMBL/GenBank/DDBJ databases">
        <authorList>
            <person name="Jaros S."/>
            <person name="Januszkiewicz K."/>
            <person name="Wedrychowicz H."/>
        </authorList>
    </citation>
    <scope>NUCLEOTIDE SEQUENCE [LARGE SCALE GENOMIC DNA]</scope>
    <source>
        <strain evidence="1 2">DSM 15970</strain>
    </source>
</reference>
<gene>
    <name evidence="1" type="ORF">SAMN02745691_00087</name>
</gene>
<dbReference type="InterPro" id="IPR051454">
    <property type="entry name" value="RNA/ubiquinone_mod_enzymes"/>
</dbReference>
<protein>
    <submittedName>
        <fullName evidence="1">Peptidase family U32</fullName>
    </submittedName>
</protein>
<dbReference type="Pfam" id="PF01136">
    <property type="entry name" value="Peptidase_U32"/>
    <property type="match status" value="1"/>
</dbReference>
<dbReference type="InterPro" id="IPR001539">
    <property type="entry name" value="Peptidase_U32"/>
</dbReference>
<organism evidence="1 2">
    <name type="scientific">Parasporobacterium paucivorans DSM 15970</name>
    <dbReference type="NCBI Taxonomy" id="1122934"/>
    <lineage>
        <taxon>Bacteria</taxon>
        <taxon>Bacillati</taxon>
        <taxon>Bacillota</taxon>
        <taxon>Clostridia</taxon>
        <taxon>Lachnospirales</taxon>
        <taxon>Lachnospiraceae</taxon>
        <taxon>Parasporobacterium</taxon>
    </lineage>
</organism>
<evidence type="ECO:0000313" key="2">
    <source>
        <dbReference type="Proteomes" id="UP000184342"/>
    </source>
</evidence>